<reference evidence="1 2" key="1">
    <citation type="submission" date="2018-06" db="EMBL/GenBank/DDBJ databases">
        <authorList>
            <consortium name="Pathogen Informatics"/>
            <person name="Doyle S."/>
        </authorList>
    </citation>
    <scope>NUCLEOTIDE SEQUENCE [LARGE SCALE GENOMIC DNA]</scope>
    <source>
        <strain evidence="1 2">NCTC11546</strain>
    </source>
</reference>
<accession>A0A2X2RNW2</accession>
<protein>
    <recommendedName>
        <fullName evidence="3">Lipoprotein</fullName>
    </recommendedName>
</protein>
<name>A0A2X2RNW2_CAPOC</name>
<dbReference type="PROSITE" id="PS51257">
    <property type="entry name" value="PROKAR_LIPOPROTEIN"/>
    <property type="match status" value="1"/>
</dbReference>
<dbReference type="RefSeq" id="WP_128091393.1">
    <property type="nucleotide sequence ID" value="NZ_UARG01000017.1"/>
</dbReference>
<evidence type="ECO:0008006" key="3">
    <source>
        <dbReference type="Google" id="ProtNLM"/>
    </source>
</evidence>
<dbReference type="AlphaFoldDB" id="A0A2X2RNW2"/>
<organism evidence="1 2">
    <name type="scientific">Capnocytophaga ochracea</name>
    <dbReference type="NCBI Taxonomy" id="1018"/>
    <lineage>
        <taxon>Bacteria</taxon>
        <taxon>Pseudomonadati</taxon>
        <taxon>Bacteroidota</taxon>
        <taxon>Flavobacteriia</taxon>
        <taxon>Flavobacteriales</taxon>
        <taxon>Flavobacteriaceae</taxon>
        <taxon>Capnocytophaga</taxon>
    </lineage>
</organism>
<evidence type="ECO:0000313" key="1">
    <source>
        <dbReference type="EMBL" id="SQA78131.1"/>
    </source>
</evidence>
<evidence type="ECO:0000313" key="2">
    <source>
        <dbReference type="Proteomes" id="UP000249891"/>
    </source>
</evidence>
<dbReference type="Proteomes" id="UP000249891">
    <property type="component" value="Unassembled WGS sequence"/>
</dbReference>
<dbReference type="EMBL" id="UARG01000017">
    <property type="protein sequence ID" value="SQA78131.1"/>
    <property type="molecule type" value="Genomic_DNA"/>
</dbReference>
<sequence>MKGIIKISFFVLFFVVALVSCSKDKNQDPLQDLQNKSMTYKEFFETVSEKSVDFVPNEKVLLVSYKLNKDDNTITFLSSIIAESSWGVGFDVAGKYEEQQASRSDKETYTVSCTGAKGGDWTKGCNGDYSCGKLLYDCAEAGGCGTVCKTYMVYVPDVRAFYLSKDLDELVDLKDEETLKQVNEIIKP</sequence>
<proteinExistence type="predicted"/>
<gene>
    <name evidence="1" type="ORF">NCTC11546_01359</name>
</gene>